<evidence type="ECO:0000313" key="3">
    <source>
        <dbReference type="EMBL" id="KKN23417.1"/>
    </source>
</evidence>
<protein>
    <submittedName>
        <fullName evidence="3">Uncharacterized protein</fullName>
    </submittedName>
</protein>
<dbReference type="InterPro" id="IPR002201">
    <property type="entry name" value="Glyco_trans_9"/>
</dbReference>
<sequence length="303" mass="34368">MDKSITKILLIKHGAFGDLIQADGIFHDLRLYYANAEIVLLTMSRYKELMQQSPYIDRVIVDNRVALWHVRDQLKLRQKLRDENIDLVIDLQNSNRSSLYQRYFLPNSPWFSRRSSLNGVSGLQGLKQLLEQHQIPITFALKPNVSWMAANVDELLEKANVDKPYIALIPGCSAQHPEKRWPYFSKLSARLVEKGFRVVNILGPDELSMADDLSGYTPSKDKGILSWFEMAGILKHAQYVIGNDTGPSHVASCLGTSGIALFSEHTSVVRSEIQRDSFLTYQVDELKNLSVDTLLSIITPHLE</sequence>
<dbReference type="GO" id="GO:0009244">
    <property type="term" value="P:lipopolysaccharide core region biosynthetic process"/>
    <property type="evidence" value="ECO:0007669"/>
    <property type="project" value="TreeGrafter"/>
</dbReference>
<keyword evidence="1" id="KW-0328">Glycosyltransferase</keyword>
<dbReference type="SUPFAM" id="SSF53756">
    <property type="entry name" value="UDP-Glycosyltransferase/glycogen phosphorylase"/>
    <property type="match status" value="1"/>
</dbReference>
<organism evidence="3">
    <name type="scientific">marine sediment metagenome</name>
    <dbReference type="NCBI Taxonomy" id="412755"/>
    <lineage>
        <taxon>unclassified sequences</taxon>
        <taxon>metagenomes</taxon>
        <taxon>ecological metagenomes</taxon>
    </lineage>
</organism>
<dbReference type="PANTHER" id="PTHR30160">
    <property type="entry name" value="TETRAACYLDISACCHARIDE 4'-KINASE-RELATED"/>
    <property type="match status" value="1"/>
</dbReference>
<accession>A0A0F9PG07</accession>
<evidence type="ECO:0000256" key="1">
    <source>
        <dbReference type="ARBA" id="ARBA00022676"/>
    </source>
</evidence>
<dbReference type="GO" id="GO:0008713">
    <property type="term" value="F:ADP-heptose-lipopolysaccharide heptosyltransferase activity"/>
    <property type="evidence" value="ECO:0007669"/>
    <property type="project" value="TreeGrafter"/>
</dbReference>
<dbReference type="CDD" id="cd03789">
    <property type="entry name" value="GT9_LPS_heptosyltransferase"/>
    <property type="match status" value="1"/>
</dbReference>
<dbReference type="Gene3D" id="3.40.50.2000">
    <property type="entry name" value="Glycogen Phosphorylase B"/>
    <property type="match status" value="2"/>
</dbReference>
<reference evidence="3" key="1">
    <citation type="journal article" date="2015" name="Nature">
        <title>Complex archaea that bridge the gap between prokaryotes and eukaryotes.</title>
        <authorList>
            <person name="Spang A."/>
            <person name="Saw J.H."/>
            <person name="Jorgensen S.L."/>
            <person name="Zaremba-Niedzwiedzka K."/>
            <person name="Martijn J."/>
            <person name="Lind A.E."/>
            <person name="van Eijk R."/>
            <person name="Schleper C."/>
            <person name="Guy L."/>
            <person name="Ettema T.J."/>
        </authorList>
    </citation>
    <scope>NUCLEOTIDE SEQUENCE</scope>
</reference>
<keyword evidence="2" id="KW-0808">Transferase</keyword>
<dbReference type="EMBL" id="LAZR01002973">
    <property type="protein sequence ID" value="KKN23417.1"/>
    <property type="molecule type" value="Genomic_DNA"/>
</dbReference>
<proteinExistence type="predicted"/>
<gene>
    <name evidence="3" type="ORF">LCGC14_0905220</name>
</gene>
<dbReference type="Pfam" id="PF01075">
    <property type="entry name" value="Glyco_transf_9"/>
    <property type="match status" value="1"/>
</dbReference>
<comment type="caution">
    <text evidence="3">The sequence shown here is derived from an EMBL/GenBank/DDBJ whole genome shotgun (WGS) entry which is preliminary data.</text>
</comment>
<evidence type="ECO:0000256" key="2">
    <source>
        <dbReference type="ARBA" id="ARBA00022679"/>
    </source>
</evidence>
<dbReference type="InterPro" id="IPR051199">
    <property type="entry name" value="LPS_LOS_Heptosyltrfase"/>
</dbReference>
<dbReference type="AlphaFoldDB" id="A0A0F9PG07"/>
<dbReference type="GO" id="GO:0005829">
    <property type="term" value="C:cytosol"/>
    <property type="evidence" value="ECO:0007669"/>
    <property type="project" value="TreeGrafter"/>
</dbReference>
<dbReference type="PANTHER" id="PTHR30160:SF1">
    <property type="entry name" value="LIPOPOLYSACCHARIDE 1,2-N-ACETYLGLUCOSAMINETRANSFERASE-RELATED"/>
    <property type="match status" value="1"/>
</dbReference>
<name>A0A0F9PG07_9ZZZZ</name>